<dbReference type="EMBL" id="LGIA01000001">
    <property type="protein sequence ID" value="KOH47173.1"/>
    <property type="molecule type" value="Genomic_DNA"/>
</dbReference>
<dbReference type="STRING" id="1409788.NC99_00060"/>
<gene>
    <name evidence="2" type="ORF">NC99_00060</name>
</gene>
<dbReference type="Pfam" id="PF18962">
    <property type="entry name" value="Por_Secre_tail"/>
    <property type="match status" value="1"/>
</dbReference>
<organism evidence="2 3">
    <name type="scientific">Sunxiuqinia dokdonensis</name>
    <dbReference type="NCBI Taxonomy" id="1409788"/>
    <lineage>
        <taxon>Bacteria</taxon>
        <taxon>Pseudomonadati</taxon>
        <taxon>Bacteroidota</taxon>
        <taxon>Bacteroidia</taxon>
        <taxon>Marinilabiliales</taxon>
        <taxon>Prolixibacteraceae</taxon>
        <taxon>Sunxiuqinia</taxon>
    </lineage>
</organism>
<comment type="caution">
    <text evidence="2">The sequence shown here is derived from an EMBL/GenBank/DDBJ whole genome shotgun (WGS) entry which is preliminary data.</text>
</comment>
<evidence type="ECO:0000259" key="1">
    <source>
        <dbReference type="Pfam" id="PF18962"/>
    </source>
</evidence>
<protein>
    <recommendedName>
        <fullName evidence="1">Secretion system C-terminal sorting domain-containing protein</fullName>
    </recommendedName>
</protein>
<accession>A0A0L8VFQ3</accession>
<dbReference type="InterPro" id="IPR026444">
    <property type="entry name" value="Secre_tail"/>
</dbReference>
<dbReference type="OrthoDB" id="1076849at2"/>
<evidence type="ECO:0000313" key="3">
    <source>
        <dbReference type="Proteomes" id="UP000036958"/>
    </source>
</evidence>
<sequence>MKQPVILLLIMLLSVFIPVVCYAQHIEFTYDNSGNRITRTVIGLKSAGIQPGSLDSEEDDDLLEDQISLQETRIYPNPTKGLLRIDFPNLANQEAAIRVFDSHGKLIVQQPAAGSTEVDLSIYPPGFYIMTIHVGQDRKEWKIIKE</sequence>
<dbReference type="AlphaFoldDB" id="A0A0L8VFQ3"/>
<evidence type="ECO:0000313" key="2">
    <source>
        <dbReference type="EMBL" id="KOH47173.1"/>
    </source>
</evidence>
<proteinExistence type="predicted"/>
<reference evidence="3" key="1">
    <citation type="submission" date="2015-07" db="EMBL/GenBank/DDBJ databases">
        <title>Genome sequencing of Sunxiuqinia dokdonensis strain SK.</title>
        <authorList>
            <person name="Ahn S."/>
            <person name="Kim B.-C."/>
        </authorList>
    </citation>
    <scope>NUCLEOTIDE SEQUENCE [LARGE SCALE GENOMIC DNA]</scope>
    <source>
        <strain evidence="3">SK</strain>
    </source>
</reference>
<name>A0A0L8VFQ3_9BACT</name>
<dbReference type="NCBIfam" id="TIGR04183">
    <property type="entry name" value="Por_Secre_tail"/>
    <property type="match status" value="1"/>
</dbReference>
<keyword evidence="3" id="KW-1185">Reference proteome</keyword>
<feature type="domain" description="Secretion system C-terminal sorting" evidence="1">
    <location>
        <begin position="74"/>
        <end position="143"/>
    </location>
</feature>
<dbReference type="RefSeq" id="WP_082326229.1">
    <property type="nucleotide sequence ID" value="NZ_LGIA01000001.1"/>
</dbReference>
<dbReference type="Proteomes" id="UP000036958">
    <property type="component" value="Unassembled WGS sequence"/>
</dbReference>